<dbReference type="GO" id="GO:0035556">
    <property type="term" value="P:intracellular signal transduction"/>
    <property type="evidence" value="ECO:0007669"/>
    <property type="project" value="InterPro"/>
</dbReference>
<feature type="transmembrane region" description="Helical" evidence="1">
    <location>
        <begin position="374"/>
        <end position="392"/>
    </location>
</feature>
<dbReference type="InterPro" id="IPR007890">
    <property type="entry name" value="CHASE2"/>
</dbReference>
<dbReference type="SMART" id="SM01080">
    <property type="entry name" value="CHASE2"/>
    <property type="match status" value="1"/>
</dbReference>
<dbReference type="Proteomes" id="UP000247555">
    <property type="component" value="Unassembled WGS sequence"/>
</dbReference>
<evidence type="ECO:0000313" key="4">
    <source>
        <dbReference type="Proteomes" id="UP000247555"/>
    </source>
</evidence>
<evidence type="ECO:0000313" key="3">
    <source>
        <dbReference type="EMBL" id="PXX75068.1"/>
    </source>
</evidence>
<keyword evidence="1" id="KW-0812">Transmembrane</keyword>
<keyword evidence="4" id="KW-1185">Reference proteome</keyword>
<evidence type="ECO:0000256" key="1">
    <source>
        <dbReference type="SAM" id="Phobius"/>
    </source>
</evidence>
<dbReference type="SUPFAM" id="SSF55073">
    <property type="entry name" value="Nucleotide cyclase"/>
    <property type="match status" value="1"/>
</dbReference>
<dbReference type="GO" id="GO:0009190">
    <property type="term" value="P:cyclic nucleotide biosynthetic process"/>
    <property type="evidence" value="ECO:0007669"/>
    <property type="project" value="InterPro"/>
</dbReference>
<dbReference type="EMBL" id="QJKI01000028">
    <property type="protein sequence ID" value="PXX75068.1"/>
    <property type="molecule type" value="Genomic_DNA"/>
</dbReference>
<protein>
    <submittedName>
        <fullName evidence="3">Adenylate cyclase</fullName>
    </submittedName>
</protein>
<dbReference type="Pfam" id="PF05226">
    <property type="entry name" value="CHASE2"/>
    <property type="match status" value="1"/>
</dbReference>
<dbReference type="InterPro" id="IPR001054">
    <property type="entry name" value="A/G_cyclase"/>
</dbReference>
<name>A0A318KS39_9NEIS</name>
<organism evidence="3 4">
    <name type="scientific">Rivihabitans pingtungensis</name>
    <dbReference type="NCBI Taxonomy" id="1054498"/>
    <lineage>
        <taxon>Bacteria</taxon>
        <taxon>Pseudomonadati</taxon>
        <taxon>Pseudomonadota</taxon>
        <taxon>Betaproteobacteria</taxon>
        <taxon>Neisseriales</taxon>
        <taxon>Aquaspirillaceae</taxon>
        <taxon>Rivihabitans</taxon>
    </lineage>
</organism>
<dbReference type="InterPro" id="IPR029787">
    <property type="entry name" value="Nucleotide_cyclase"/>
</dbReference>
<reference evidence="3 4" key="1">
    <citation type="submission" date="2018-05" db="EMBL/GenBank/DDBJ databases">
        <title>Genomic Encyclopedia of Type Strains, Phase IV (KMG-IV): sequencing the most valuable type-strain genomes for metagenomic binning, comparative biology and taxonomic classification.</title>
        <authorList>
            <person name="Goeker M."/>
        </authorList>
    </citation>
    <scope>NUCLEOTIDE SEQUENCE [LARGE SCALE GENOMIC DNA]</scope>
    <source>
        <strain evidence="3 4">DSM 29661</strain>
    </source>
</reference>
<dbReference type="CDD" id="cd07302">
    <property type="entry name" value="CHD"/>
    <property type="match status" value="1"/>
</dbReference>
<comment type="caution">
    <text evidence="3">The sequence shown here is derived from an EMBL/GenBank/DDBJ whole genome shotgun (WGS) entry which is preliminary data.</text>
</comment>
<dbReference type="Gene3D" id="3.30.70.1230">
    <property type="entry name" value="Nucleotide cyclase"/>
    <property type="match status" value="1"/>
</dbReference>
<dbReference type="PANTHER" id="PTHR43081:SF1">
    <property type="entry name" value="ADENYLATE CYCLASE, TERMINAL-DIFFERENTIATION SPECIFIC"/>
    <property type="match status" value="1"/>
</dbReference>
<dbReference type="SMART" id="SM00044">
    <property type="entry name" value="CYCc"/>
    <property type="match status" value="1"/>
</dbReference>
<dbReference type="RefSeq" id="WP_110391936.1">
    <property type="nucleotide sequence ID" value="NZ_QJKI01000028.1"/>
</dbReference>
<proteinExistence type="predicted"/>
<keyword evidence="1" id="KW-0472">Membrane</keyword>
<accession>A0A318KS39</accession>
<dbReference type="GO" id="GO:0004016">
    <property type="term" value="F:adenylate cyclase activity"/>
    <property type="evidence" value="ECO:0007669"/>
    <property type="project" value="UniProtKB-ARBA"/>
</dbReference>
<keyword evidence="1" id="KW-1133">Transmembrane helix</keyword>
<dbReference type="Pfam" id="PF00211">
    <property type="entry name" value="Guanylate_cyc"/>
    <property type="match status" value="1"/>
</dbReference>
<gene>
    <name evidence="3" type="ORF">DFR34_1288</name>
</gene>
<feature type="transmembrane region" description="Helical" evidence="1">
    <location>
        <begin position="314"/>
        <end position="333"/>
    </location>
</feature>
<dbReference type="PANTHER" id="PTHR43081">
    <property type="entry name" value="ADENYLATE CYCLASE, TERMINAL-DIFFERENTIATION SPECIFIC-RELATED"/>
    <property type="match status" value="1"/>
</dbReference>
<dbReference type="InterPro" id="IPR050697">
    <property type="entry name" value="Adenylyl/Guanylyl_Cyclase_3/4"/>
</dbReference>
<dbReference type="AlphaFoldDB" id="A0A318KS39"/>
<feature type="domain" description="Guanylate cyclase" evidence="2">
    <location>
        <begin position="432"/>
        <end position="564"/>
    </location>
</feature>
<sequence length="612" mass="65310">MTPWLSRPAAQHAMRLALALLACLLAAWVEWQRPVLPTRLDEALRDRLLQVSADPAPDTRVAVIDIDETSLRQLGPWPWPRQRMADLLEILLSHYQVRAIGVDILFPEPADPVGDARLAMLAAHAPVTLAQILDYPERDTPLRQGVLAGGLPADPAQPALGAQGYLANHAGLSATARCLGNIGYQPDADGVLRRLPVLTRYQGRDYPMFAATLIDCARAANAPSVLPLAAGASWRSPYPRAWPAYTVAPAAEVLAQRLPTQLLAGRYVLVGSSSLSLGDHVSTPLAPLNAGVLVHANALSALLDIQAGRGGLPWSGRAGLAAWVLLSVALLAWAMPRVPAWGNIAGLAALTAGWLALGLWGARHGAEWSLSAPLAAYLCLLATAIPFEWWGAQQRNKRLLSTFSRYVGPSVLNEMVRRGLEDSLTPTQREVTVLIADMEGFTRTTAALPLTDAARLTRDFLQRLTGPVLAHSGTLDKYTGDGLVAFWGAPLPCPEQADQAAAAALDIVAAVAALNQQRHADGLPTLRVRIGIESGLALVGDLGTSFRSSYTAIGDCINFASRLESAARTLPADIIIGAAAAQRIRAHTLRPLGSLQLRGAEVMMEVFTVEPR</sequence>
<dbReference type="PROSITE" id="PS50125">
    <property type="entry name" value="GUANYLATE_CYCLASE_2"/>
    <property type="match status" value="1"/>
</dbReference>
<dbReference type="OrthoDB" id="9802500at2"/>
<evidence type="ECO:0000259" key="2">
    <source>
        <dbReference type="PROSITE" id="PS50125"/>
    </source>
</evidence>
<feature type="transmembrane region" description="Helical" evidence="1">
    <location>
        <begin position="340"/>
        <end position="362"/>
    </location>
</feature>